<dbReference type="InterPro" id="IPR000408">
    <property type="entry name" value="Reg_chr_condens"/>
</dbReference>
<comment type="caution">
    <text evidence="2">The sequence shown here is derived from an EMBL/GenBank/DDBJ whole genome shotgun (WGS) entry which is preliminary data.</text>
</comment>
<dbReference type="InterPro" id="IPR036582">
    <property type="entry name" value="Mao_N_sf"/>
</dbReference>
<organism evidence="2 3">
    <name type="scientific">Pseudobacteroides cellulosolvens ATCC 35603 = DSM 2933</name>
    <dbReference type="NCBI Taxonomy" id="398512"/>
    <lineage>
        <taxon>Bacteria</taxon>
        <taxon>Bacillati</taxon>
        <taxon>Bacillota</taxon>
        <taxon>Clostridia</taxon>
        <taxon>Eubacteriales</taxon>
        <taxon>Oscillospiraceae</taxon>
        <taxon>Pseudobacteroides</taxon>
    </lineage>
</organism>
<dbReference type="SUPFAM" id="SSF55383">
    <property type="entry name" value="Copper amine oxidase, domain N"/>
    <property type="match status" value="1"/>
</dbReference>
<dbReference type="Pfam" id="PF07833">
    <property type="entry name" value="Cu_amine_oxidN1"/>
    <property type="match status" value="1"/>
</dbReference>
<keyword evidence="3" id="KW-1185">Reference proteome</keyword>
<dbReference type="Gene3D" id="3.30.457.10">
    <property type="entry name" value="Copper amine oxidase-like, N-terminal domain"/>
    <property type="match status" value="1"/>
</dbReference>
<proteinExistence type="predicted"/>
<dbReference type="InterPro" id="IPR051553">
    <property type="entry name" value="Ran_GTPase-activating"/>
</dbReference>
<sequence length="1023" mass="115840">MQKQLRILNLLVLIIITFSAILINSPISKAEKNDNLGFIKTAKDVGLKADGTLWSIPQEDDQKYLKLAEGYKDIDSDKYDDAYIGLKKDGTLLVWGKNTMGQFAESTLDESNKPIKIMDNVKAISGLSALKNDGSVWAWGGNVFHDSESKVNKPMFLYKGATAISYGSVCIYLIDKKSTLYAIRNYYCGAPLSKGNKVKISDNVKNVASNYYITNDNNLWGINISEKDTNPDPNISESIYDFSKRLVLKDVVYVDSNEDSEISYLNRNGTSCAIKFDGSLWAWGMDFIWSGGKCNYQLPQKLMNNVKYASCGFHNIQIIKKDGSVCYFGLKSPKSIYSLPIVADKNVSKVYENFSWILTKDDTLMWKTHIGYEGKNRVLTKNASQNVEWNGNKATIKNPDGTSWEYELNNIVDSYSVNMFNGDFKKRFGRIAIKNDNTLWQENSKLFGNSDYVKINIDATNIKSIYSHYGSRLYILYNDNSLWVSFGKSVGEDEEDSLETQPLEYQPPVKLADDVKDLNVTEYYTFAITNNGALYGWFFTSYIPGQDIPGKKIMDDVDSFDNNTHILDIIKKDKSHWNLMCPIIEKYEENEKFNEEIAQNAHKDINNMEDIKINSYNYYIKSNGDLWVRGYGDDTFVSCFGDKIMLNFGKVLDNVVRVEHDSIYNRGLALCNDGSLWEYGMVTKYDYNKSPETIKADIKPRKVMEDVKDFKISQNSCAAVKNDGSLYVWGDNKAGQLGNGNTKYVEKPEKILDNVDKVYINYYSMNALNKDGTLMSWGCGNDLFREKPFTYNPITISSSENKISSTHFESVGLGEDIQVFVKVNDSRFTKSAKLVLENGDVILLDKSNRCYFTGKITRTKSEGILKYHIVASDGKDNEIKSSEYKVQILSNKMVLLDATNGEFAVKDFKVFVDGNRILSDYQPLILLKNGRTLFPVRAMSSLLKADIKWDGSTKSINVTKDDNKISFKIGSKEILVNDKKETIDIPAIIVEDMTMLPLRSLCELLGAKVSIDSENQSILIRTK</sequence>
<feature type="domain" description="Copper amine oxidase-like N-terminal" evidence="1">
    <location>
        <begin position="912"/>
        <end position="1020"/>
    </location>
</feature>
<dbReference type="AlphaFoldDB" id="A0A0L6JXL6"/>
<gene>
    <name evidence="2" type="ORF">Bccel_5883</name>
</gene>
<dbReference type="InterPro" id="IPR009091">
    <property type="entry name" value="RCC1/BLIP-II"/>
</dbReference>
<dbReference type="Pfam" id="PF00415">
    <property type="entry name" value="RCC1"/>
    <property type="match status" value="1"/>
</dbReference>
<dbReference type="Proteomes" id="UP000036923">
    <property type="component" value="Unassembled WGS sequence"/>
</dbReference>
<dbReference type="RefSeq" id="WP_050754012.1">
    <property type="nucleotide sequence ID" value="NZ_JQKC01000091.1"/>
</dbReference>
<dbReference type="Gene3D" id="2.130.10.30">
    <property type="entry name" value="Regulator of chromosome condensation 1/beta-lactamase-inhibitor protein II"/>
    <property type="match status" value="3"/>
</dbReference>
<name>A0A0L6JXL6_9FIRM</name>
<dbReference type="STRING" id="398512.Bccel_5883"/>
<evidence type="ECO:0000313" key="2">
    <source>
        <dbReference type="EMBL" id="KNY30603.1"/>
    </source>
</evidence>
<dbReference type="SUPFAM" id="SSF50985">
    <property type="entry name" value="RCC1/BLIP-II"/>
    <property type="match status" value="2"/>
</dbReference>
<dbReference type="PANTHER" id="PTHR45982">
    <property type="entry name" value="REGULATOR OF CHROMOSOME CONDENSATION"/>
    <property type="match status" value="1"/>
</dbReference>
<dbReference type="EMBL" id="LGTC01000001">
    <property type="protein sequence ID" value="KNY30603.1"/>
    <property type="molecule type" value="Genomic_DNA"/>
</dbReference>
<dbReference type="OrthoDB" id="27389at2"/>
<protein>
    <submittedName>
        <fullName evidence="2">Copper amine oxidase-like domain-containing protein</fullName>
    </submittedName>
</protein>
<reference evidence="3" key="1">
    <citation type="submission" date="2015-07" db="EMBL/GenBank/DDBJ databases">
        <title>Near-Complete Genome Sequence of the Cellulolytic Bacterium Bacteroides (Pseudobacteroides) cellulosolvens ATCC 35603.</title>
        <authorList>
            <person name="Dassa B."/>
            <person name="Utturkar S.M."/>
            <person name="Klingeman D.M."/>
            <person name="Hurt R.A."/>
            <person name="Keller M."/>
            <person name="Xu J."/>
            <person name="Reddy Y.H.K."/>
            <person name="Borovok I."/>
            <person name="Grinberg I.R."/>
            <person name="Lamed R."/>
            <person name="Zhivin O."/>
            <person name="Bayer E.A."/>
            <person name="Brown S.D."/>
        </authorList>
    </citation>
    <scope>NUCLEOTIDE SEQUENCE [LARGE SCALE GENOMIC DNA]</scope>
    <source>
        <strain evidence="3">DSM 2933</strain>
    </source>
</reference>
<dbReference type="PROSITE" id="PS50012">
    <property type="entry name" value="RCC1_3"/>
    <property type="match status" value="1"/>
</dbReference>
<dbReference type="PANTHER" id="PTHR45982:SF1">
    <property type="entry name" value="REGULATOR OF CHROMOSOME CONDENSATION"/>
    <property type="match status" value="1"/>
</dbReference>
<accession>A0A0L6JXL6</accession>
<dbReference type="InterPro" id="IPR012854">
    <property type="entry name" value="Cu_amine_oxidase-like_N"/>
</dbReference>
<evidence type="ECO:0000259" key="1">
    <source>
        <dbReference type="Pfam" id="PF07833"/>
    </source>
</evidence>
<dbReference type="eggNOG" id="COG5184">
    <property type="taxonomic scope" value="Bacteria"/>
</dbReference>
<evidence type="ECO:0000313" key="3">
    <source>
        <dbReference type="Proteomes" id="UP000036923"/>
    </source>
</evidence>